<reference evidence="1 2" key="1">
    <citation type="journal article" date="2019" name="Commun. Biol.">
        <title>The bagworm genome reveals a unique fibroin gene that provides high tensile strength.</title>
        <authorList>
            <person name="Kono N."/>
            <person name="Nakamura H."/>
            <person name="Ohtoshi R."/>
            <person name="Tomita M."/>
            <person name="Numata K."/>
            <person name="Arakawa K."/>
        </authorList>
    </citation>
    <scope>NUCLEOTIDE SEQUENCE [LARGE SCALE GENOMIC DNA]</scope>
</reference>
<dbReference type="Proteomes" id="UP000299102">
    <property type="component" value="Unassembled WGS sequence"/>
</dbReference>
<dbReference type="EMBL" id="BGZK01000138">
    <property type="protein sequence ID" value="GBP22273.1"/>
    <property type="molecule type" value="Genomic_DNA"/>
</dbReference>
<proteinExistence type="predicted"/>
<gene>
    <name evidence="1" type="ORF">EVAR_22559_1</name>
</gene>
<protein>
    <submittedName>
        <fullName evidence="1">Uncharacterized protein</fullName>
    </submittedName>
</protein>
<organism evidence="1 2">
    <name type="scientific">Eumeta variegata</name>
    <name type="common">Bagworm moth</name>
    <name type="synonym">Eumeta japonica</name>
    <dbReference type="NCBI Taxonomy" id="151549"/>
    <lineage>
        <taxon>Eukaryota</taxon>
        <taxon>Metazoa</taxon>
        <taxon>Ecdysozoa</taxon>
        <taxon>Arthropoda</taxon>
        <taxon>Hexapoda</taxon>
        <taxon>Insecta</taxon>
        <taxon>Pterygota</taxon>
        <taxon>Neoptera</taxon>
        <taxon>Endopterygota</taxon>
        <taxon>Lepidoptera</taxon>
        <taxon>Glossata</taxon>
        <taxon>Ditrysia</taxon>
        <taxon>Tineoidea</taxon>
        <taxon>Psychidae</taxon>
        <taxon>Oiketicinae</taxon>
        <taxon>Eumeta</taxon>
    </lineage>
</organism>
<dbReference type="AlphaFoldDB" id="A0A4C1U798"/>
<keyword evidence="2" id="KW-1185">Reference proteome</keyword>
<sequence length="104" mass="11504">MNIRNLRGVTGVLLASCEGVGYLMDGDRVGWIRGTMIFSAVHSAPCRPAGARSAGAGAPHSGRVFLEVIRPYTRQTMWYLRSTPVEIPIAHFVVIDSFFRAKRR</sequence>
<evidence type="ECO:0000313" key="1">
    <source>
        <dbReference type="EMBL" id="GBP22273.1"/>
    </source>
</evidence>
<comment type="caution">
    <text evidence="1">The sequence shown here is derived from an EMBL/GenBank/DDBJ whole genome shotgun (WGS) entry which is preliminary data.</text>
</comment>
<accession>A0A4C1U798</accession>
<name>A0A4C1U798_EUMVA</name>
<evidence type="ECO:0000313" key="2">
    <source>
        <dbReference type="Proteomes" id="UP000299102"/>
    </source>
</evidence>